<dbReference type="RefSeq" id="WP_200343698.1">
    <property type="nucleotide sequence ID" value="NZ_NRRL01000150.1"/>
</dbReference>
<protein>
    <recommendedName>
        <fullName evidence="3">HTH merR-type domain-containing protein</fullName>
    </recommendedName>
</protein>
<evidence type="ECO:0008006" key="3">
    <source>
        <dbReference type="Google" id="ProtNLM"/>
    </source>
</evidence>
<dbReference type="EMBL" id="NRRL01000150">
    <property type="protein sequence ID" value="MBK1671155.1"/>
    <property type="molecule type" value="Genomic_DNA"/>
</dbReference>
<dbReference type="Proteomes" id="UP001296873">
    <property type="component" value="Unassembled WGS sequence"/>
</dbReference>
<evidence type="ECO:0000313" key="2">
    <source>
        <dbReference type="Proteomes" id="UP001296873"/>
    </source>
</evidence>
<reference evidence="1 2" key="1">
    <citation type="journal article" date="2020" name="Microorganisms">
        <title>Osmotic Adaptation and Compatible Solute Biosynthesis of Phototrophic Bacteria as Revealed from Genome Analyses.</title>
        <authorList>
            <person name="Imhoff J.F."/>
            <person name="Rahn T."/>
            <person name="Kunzel S."/>
            <person name="Keller A."/>
            <person name="Neulinger S.C."/>
        </authorList>
    </citation>
    <scope>NUCLEOTIDE SEQUENCE [LARGE SCALE GENOMIC DNA]</scope>
    <source>
        <strain evidence="1 2">DSM 9895</strain>
    </source>
</reference>
<keyword evidence="2" id="KW-1185">Reference proteome</keyword>
<organism evidence="1 2">
    <name type="scientific">Rhodovibrio sodomensis</name>
    <dbReference type="NCBI Taxonomy" id="1088"/>
    <lineage>
        <taxon>Bacteria</taxon>
        <taxon>Pseudomonadati</taxon>
        <taxon>Pseudomonadota</taxon>
        <taxon>Alphaproteobacteria</taxon>
        <taxon>Rhodospirillales</taxon>
        <taxon>Rhodovibrionaceae</taxon>
        <taxon>Rhodovibrio</taxon>
    </lineage>
</organism>
<proteinExistence type="predicted"/>
<dbReference type="InterPro" id="IPR009061">
    <property type="entry name" value="DNA-bd_dom_put_sf"/>
</dbReference>
<gene>
    <name evidence="1" type="ORF">CKO28_24425</name>
</gene>
<name>A0ABS1DKV3_9PROT</name>
<dbReference type="SUPFAM" id="SSF46955">
    <property type="entry name" value="Putative DNA-binding domain"/>
    <property type="match status" value="1"/>
</dbReference>
<sequence length="68" mass="7507">MTKSEAATRLGYSPRQVDRFVEQGLLTRGGTPGKALFAPEEVEELRRRLLAGDLIPGNRRGCQPEGRP</sequence>
<accession>A0ABS1DKV3</accession>
<comment type="caution">
    <text evidence="1">The sequence shown here is derived from an EMBL/GenBank/DDBJ whole genome shotgun (WGS) entry which is preliminary data.</text>
</comment>
<evidence type="ECO:0000313" key="1">
    <source>
        <dbReference type="EMBL" id="MBK1671155.1"/>
    </source>
</evidence>